<keyword evidence="8" id="KW-1185">Reference proteome</keyword>
<dbReference type="RefSeq" id="WP_273633484.1">
    <property type="nucleotide sequence ID" value="NZ_CP117167.1"/>
</dbReference>
<dbReference type="PROSITE" id="PS51257">
    <property type="entry name" value="PROKAR_LIPOPROTEIN"/>
    <property type="match status" value="1"/>
</dbReference>
<keyword evidence="2 4" id="KW-0479">Metal-binding</keyword>
<feature type="signal peptide" evidence="5">
    <location>
        <begin position="1"/>
        <end position="23"/>
    </location>
</feature>
<dbReference type="Gene3D" id="1.10.760.10">
    <property type="entry name" value="Cytochrome c-like domain"/>
    <property type="match status" value="1"/>
</dbReference>
<dbReference type="InterPro" id="IPR036909">
    <property type="entry name" value="Cyt_c-like_dom_sf"/>
</dbReference>
<protein>
    <submittedName>
        <fullName evidence="7">C-type cytochrome</fullName>
    </submittedName>
</protein>
<organism evidence="7 8">
    <name type="scientific">Mucilaginibacter jinjuensis</name>
    <dbReference type="NCBI Taxonomy" id="1176721"/>
    <lineage>
        <taxon>Bacteria</taxon>
        <taxon>Pseudomonadati</taxon>
        <taxon>Bacteroidota</taxon>
        <taxon>Sphingobacteriia</taxon>
        <taxon>Sphingobacteriales</taxon>
        <taxon>Sphingobacteriaceae</taxon>
        <taxon>Mucilaginibacter</taxon>
    </lineage>
</organism>
<accession>A0ABY7TIK6</accession>
<keyword evidence="5" id="KW-0732">Signal</keyword>
<dbReference type="PANTHER" id="PTHR35008">
    <property type="entry name" value="BLL4482 PROTEIN-RELATED"/>
    <property type="match status" value="1"/>
</dbReference>
<feature type="domain" description="Cytochrome c" evidence="6">
    <location>
        <begin position="31"/>
        <end position="120"/>
    </location>
</feature>
<dbReference type="Pfam" id="PF00034">
    <property type="entry name" value="Cytochrom_C"/>
    <property type="match status" value="1"/>
</dbReference>
<reference evidence="7 8" key="1">
    <citation type="submission" date="2023-02" db="EMBL/GenBank/DDBJ databases">
        <title>Genome sequence of Mucilaginibacter jinjuensis strain KACC 16571.</title>
        <authorList>
            <person name="Kim S."/>
            <person name="Heo J."/>
            <person name="Kwon S.-W."/>
        </authorList>
    </citation>
    <scope>NUCLEOTIDE SEQUENCE [LARGE SCALE GENOMIC DNA]</scope>
    <source>
        <strain evidence="7 8">KACC 16571</strain>
    </source>
</reference>
<gene>
    <name evidence="7" type="ORF">PQO05_13720</name>
</gene>
<evidence type="ECO:0000256" key="5">
    <source>
        <dbReference type="SAM" id="SignalP"/>
    </source>
</evidence>
<proteinExistence type="predicted"/>
<keyword evidence="3 4" id="KW-0408">Iron</keyword>
<dbReference type="PROSITE" id="PS51007">
    <property type="entry name" value="CYTC"/>
    <property type="match status" value="1"/>
</dbReference>
<keyword evidence="1 4" id="KW-0349">Heme</keyword>
<evidence type="ECO:0000256" key="2">
    <source>
        <dbReference type="ARBA" id="ARBA00022723"/>
    </source>
</evidence>
<dbReference type="EMBL" id="CP117167">
    <property type="protein sequence ID" value="WCT14992.1"/>
    <property type="molecule type" value="Genomic_DNA"/>
</dbReference>
<dbReference type="InterPro" id="IPR009056">
    <property type="entry name" value="Cyt_c-like_dom"/>
</dbReference>
<evidence type="ECO:0000256" key="3">
    <source>
        <dbReference type="ARBA" id="ARBA00023004"/>
    </source>
</evidence>
<evidence type="ECO:0000313" key="8">
    <source>
        <dbReference type="Proteomes" id="UP001216139"/>
    </source>
</evidence>
<evidence type="ECO:0000256" key="4">
    <source>
        <dbReference type="PROSITE-ProRule" id="PRU00433"/>
    </source>
</evidence>
<evidence type="ECO:0000313" key="7">
    <source>
        <dbReference type="EMBL" id="WCT14992.1"/>
    </source>
</evidence>
<dbReference type="InterPro" id="IPR051459">
    <property type="entry name" value="Cytochrome_c-type_DH"/>
</dbReference>
<evidence type="ECO:0000259" key="6">
    <source>
        <dbReference type="PROSITE" id="PS51007"/>
    </source>
</evidence>
<dbReference type="SUPFAM" id="SSF46626">
    <property type="entry name" value="Cytochrome c"/>
    <property type="match status" value="1"/>
</dbReference>
<feature type="chain" id="PRO_5045465920" evidence="5">
    <location>
        <begin position="24"/>
        <end position="140"/>
    </location>
</feature>
<evidence type="ECO:0000256" key="1">
    <source>
        <dbReference type="ARBA" id="ARBA00022617"/>
    </source>
</evidence>
<sequence length="140" mass="15358">MKRQLSALILLTAFVSIISSCMNDEDIEYKRAFTAGAVVYQNHCQNCHGNTGEGLSALMPPLTDSVYLKQNKAQLACILKYGLAGKLIIVHNKPYQNQMPPSDLAPIEIAQVLTYVKNSFGNKLGGVKVEEVNKDLSICQ</sequence>
<dbReference type="PANTHER" id="PTHR35008:SF4">
    <property type="entry name" value="BLL4482 PROTEIN"/>
    <property type="match status" value="1"/>
</dbReference>
<name>A0ABY7TIK6_9SPHI</name>
<dbReference type="Proteomes" id="UP001216139">
    <property type="component" value="Chromosome"/>
</dbReference>